<evidence type="ECO:0000256" key="1">
    <source>
        <dbReference type="ARBA" id="ARBA00004123"/>
    </source>
</evidence>
<evidence type="ECO:0000259" key="16">
    <source>
        <dbReference type="PROSITE" id="PS50114"/>
    </source>
</evidence>
<dbReference type="InterPro" id="IPR013088">
    <property type="entry name" value="Znf_NHR/GATA"/>
</dbReference>
<dbReference type="PANTHER" id="PTHR14209:SF36">
    <property type="entry name" value="GDSL-LIKE LIPASE_ACYLHYDROLASE FAMILY PROTEIN, EXPRESSED"/>
    <property type="match status" value="1"/>
</dbReference>
<dbReference type="GO" id="GO:0008270">
    <property type="term" value="F:zinc ion binding"/>
    <property type="evidence" value="ECO:0007669"/>
    <property type="project" value="UniProtKB-KW"/>
</dbReference>
<dbReference type="SMART" id="SM00401">
    <property type="entry name" value="ZnF_GATA"/>
    <property type="match status" value="1"/>
</dbReference>
<evidence type="ECO:0000256" key="10">
    <source>
        <dbReference type="ARBA" id="ARBA00023159"/>
    </source>
</evidence>
<comment type="caution">
    <text evidence="17">The sequence shown here is derived from an EMBL/GenBank/DDBJ whole genome shotgun (WGS) entry which is preliminary data.</text>
</comment>
<reference evidence="17" key="1">
    <citation type="submission" date="2020-01" db="EMBL/GenBank/DDBJ databases">
        <title>Genome sequence of Kobresia littledalei, the first chromosome-level genome in the family Cyperaceae.</title>
        <authorList>
            <person name="Qu G."/>
        </authorList>
    </citation>
    <scope>NUCLEOTIDE SEQUENCE</scope>
    <source>
        <strain evidence="17">C.B.Clarke</strain>
        <tissue evidence="17">Leaf</tissue>
    </source>
</reference>
<evidence type="ECO:0000256" key="6">
    <source>
        <dbReference type="ARBA" id="ARBA00022801"/>
    </source>
</evidence>
<dbReference type="FunFam" id="3.40.50.1110:FF:000002">
    <property type="entry name" value="isoamyl acetate-hydrolyzing esterase 1 homolog"/>
    <property type="match status" value="1"/>
</dbReference>
<keyword evidence="8" id="KW-0805">Transcription regulation</keyword>
<dbReference type="InterPro" id="IPR045136">
    <property type="entry name" value="Iah1-like"/>
</dbReference>
<evidence type="ECO:0000256" key="5">
    <source>
        <dbReference type="ARBA" id="ARBA00022771"/>
    </source>
</evidence>
<evidence type="ECO:0000256" key="9">
    <source>
        <dbReference type="ARBA" id="ARBA00023125"/>
    </source>
</evidence>
<dbReference type="FunFam" id="3.30.50.10:FF:000025">
    <property type="entry name" value="GATA transcription factor"/>
    <property type="match status" value="1"/>
</dbReference>
<dbReference type="Pfam" id="PF00320">
    <property type="entry name" value="GATA"/>
    <property type="match status" value="1"/>
</dbReference>
<evidence type="ECO:0000256" key="14">
    <source>
        <dbReference type="PROSITE-ProRule" id="PRU00094"/>
    </source>
</evidence>
<dbReference type="Gene3D" id="3.30.50.10">
    <property type="entry name" value="Erythroid Transcription Factor GATA-1, subunit A"/>
    <property type="match status" value="1"/>
</dbReference>
<dbReference type="AlphaFoldDB" id="A0A833QRB1"/>
<keyword evidence="11" id="KW-0804">Transcription</keyword>
<evidence type="ECO:0000313" key="17">
    <source>
        <dbReference type="EMBL" id="KAF3326671.1"/>
    </source>
</evidence>
<evidence type="ECO:0000256" key="12">
    <source>
        <dbReference type="ARBA" id="ARBA00023242"/>
    </source>
</evidence>
<dbReference type="Pfam" id="PF00657">
    <property type="entry name" value="Lipase_GDSL"/>
    <property type="match status" value="1"/>
</dbReference>
<dbReference type="GO" id="GO:0043565">
    <property type="term" value="F:sequence-specific DNA binding"/>
    <property type="evidence" value="ECO:0007669"/>
    <property type="project" value="InterPro"/>
</dbReference>
<gene>
    <name evidence="17" type="ORF">FCM35_KLT08301</name>
</gene>
<dbReference type="PANTHER" id="PTHR14209">
    <property type="entry name" value="ISOAMYL ACETATE-HYDROLYZING ESTERASE 1"/>
    <property type="match status" value="1"/>
</dbReference>
<evidence type="ECO:0000256" key="4">
    <source>
        <dbReference type="ARBA" id="ARBA00022723"/>
    </source>
</evidence>
<evidence type="ECO:0000256" key="3">
    <source>
        <dbReference type="ARBA" id="ARBA00008668"/>
    </source>
</evidence>
<evidence type="ECO:0000313" key="18">
    <source>
        <dbReference type="Proteomes" id="UP000623129"/>
    </source>
</evidence>
<comment type="similarity">
    <text evidence="2">Belongs to the type IV zinc-finger family. Class A subfamily.</text>
</comment>
<dbReference type="InterPro" id="IPR001087">
    <property type="entry name" value="GDSL"/>
</dbReference>
<feature type="compositionally biased region" description="Basic and acidic residues" evidence="15">
    <location>
        <begin position="355"/>
        <end position="370"/>
    </location>
</feature>
<evidence type="ECO:0000256" key="15">
    <source>
        <dbReference type="SAM" id="MobiDB-lite"/>
    </source>
</evidence>
<evidence type="ECO:0000256" key="8">
    <source>
        <dbReference type="ARBA" id="ARBA00023015"/>
    </source>
</evidence>
<evidence type="ECO:0000256" key="13">
    <source>
        <dbReference type="ARBA" id="ARBA00055020"/>
    </source>
</evidence>
<dbReference type="GO" id="GO:0016788">
    <property type="term" value="F:hydrolase activity, acting on ester bonds"/>
    <property type="evidence" value="ECO:0007669"/>
    <property type="project" value="InterPro"/>
</dbReference>
<protein>
    <submittedName>
        <fullName evidence="17">GDSL esterase/lipase</fullName>
    </submittedName>
</protein>
<keyword evidence="9" id="KW-0238">DNA-binding</keyword>
<sequence length="488" mass="54709">MVRPQIVLFGDSIVESSFGPGGWGASLSHSFSRKADVIVRGYDGYNTTWASFLLNQLFPLNGPTAPCATLIFFGANDSALLGSSSQRQHVPQDQYKDNLKKIVTHLKELSPSMVVVLVTPLPVDEIGSERLARSLYGDKKKKLPDRTNEMTGSYARQSLEVAHEMHLPWIDLWFAMQQTSDWQKKFFAGSQLTEEGNALVHREVVQVLFEAGINAQDMQLDFPHHFEIEEAHPEHAFQQDIYSNHLVDLDYEEDFVAEMVIPSSIEDSKLMSTPLHMSPAWLNPLLVPLPDDAFFPSSSCTNSSCEPSSSYMADRIPGFTDREDKKCQKSPTIQIKEEPLSFMATSSSILLPKHIKEEHPGPTTPLKEEVSVGPGLAPKKLGKESKKTRSRRKAARRPPSWPCNKSKTTGDKTCTHCQTKKTPQWRAGPTGAKTLCNACGVRFRLGRLYPEYRPIDSPTFVPHLHSNSHNEVVKIRRIKDGQVDWVES</sequence>
<organism evidence="17 18">
    <name type="scientific">Carex littledalei</name>
    <dbReference type="NCBI Taxonomy" id="544730"/>
    <lineage>
        <taxon>Eukaryota</taxon>
        <taxon>Viridiplantae</taxon>
        <taxon>Streptophyta</taxon>
        <taxon>Embryophyta</taxon>
        <taxon>Tracheophyta</taxon>
        <taxon>Spermatophyta</taxon>
        <taxon>Magnoliopsida</taxon>
        <taxon>Liliopsida</taxon>
        <taxon>Poales</taxon>
        <taxon>Cyperaceae</taxon>
        <taxon>Cyperoideae</taxon>
        <taxon>Cariceae</taxon>
        <taxon>Carex</taxon>
        <taxon>Carex subgen. Euthyceras</taxon>
    </lineage>
</organism>
<evidence type="ECO:0000256" key="2">
    <source>
        <dbReference type="ARBA" id="ARBA00005694"/>
    </source>
</evidence>
<comment type="function">
    <text evidence="13">Transcriptional activator that specifically binds 5'-GATA-3' or 5'-GAT-3' motifs within gene promoters. May be involved in the regulation of some light-responsive genes.</text>
</comment>
<feature type="domain" description="GATA-type" evidence="16">
    <location>
        <begin position="408"/>
        <end position="445"/>
    </location>
</feature>
<keyword evidence="18" id="KW-1185">Reference proteome</keyword>
<dbReference type="SUPFAM" id="SSF52266">
    <property type="entry name" value="SGNH hydrolase"/>
    <property type="match status" value="1"/>
</dbReference>
<proteinExistence type="inferred from homology"/>
<dbReference type="Proteomes" id="UP000623129">
    <property type="component" value="Unassembled WGS sequence"/>
</dbReference>
<evidence type="ECO:0000256" key="7">
    <source>
        <dbReference type="ARBA" id="ARBA00022833"/>
    </source>
</evidence>
<dbReference type="PROSITE" id="PS50114">
    <property type="entry name" value="GATA_ZN_FINGER_2"/>
    <property type="match status" value="1"/>
</dbReference>
<dbReference type="EMBL" id="SWLB01000018">
    <property type="protein sequence ID" value="KAF3326671.1"/>
    <property type="molecule type" value="Genomic_DNA"/>
</dbReference>
<keyword evidence="5 14" id="KW-0863">Zinc-finger</keyword>
<comment type="subcellular location">
    <subcellularLocation>
        <location evidence="1">Nucleus</location>
    </subcellularLocation>
</comment>
<dbReference type="InterPro" id="IPR000679">
    <property type="entry name" value="Znf_GATA"/>
</dbReference>
<keyword evidence="7" id="KW-0862">Zinc</keyword>
<dbReference type="PROSITE" id="PS00344">
    <property type="entry name" value="GATA_ZN_FINGER_1"/>
    <property type="match status" value="1"/>
</dbReference>
<dbReference type="OrthoDB" id="671439at2759"/>
<dbReference type="GO" id="GO:0006355">
    <property type="term" value="P:regulation of DNA-templated transcription"/>
    <property type="evidence" value="ECO:0007669"/>
    <property type="project" value="InterPro"/>
</dbReference>
<name>A0A833QRB1_9POAL</name>
<feature type="region of interest" description="Disordered" evidence="15">
    <location>
        <begin position="355"/>
        <end position="409"/>
    </location>
</feature>
<dbReference type="CDD" id="cd00202">
    <property type="entry name" value="ZnF_GATA"/>
    <property type="match status" value="1"/>
</dbReference>
<keyword evidence="4" id="KW-0479">Metal-binding</keyword>
<dbReference type="SUPFAM" id="SSF57716">
    <property type="entry name" value="Glucocorticoid receptor-like (DNA-binding domain)"/>
    <property type="match status" value="1"/>
</dbReference>
<comment type="similarity">
    <text evidence="3">Belongs to the 'GDSL' lipolytic enzyme family.</text>
</comment>
<dbReference type="Gene3D" id="3.40.50.1110">
    <property type="entry name" value="SGNH hydrolase"/>
    <property type="match status" value="1"/>
</dbReference>
<keyword evidence="12" id="KW-0539">Nucleus</keyword>
<dbReference type="InterPro" id="IPR036514">
    <property type="entry name" value="SGNH_hydro_sf"/>
</dbReference>
<dbReference type="GO" id="GO:0005634">
    <property type="term" value="C:nucleus"/>
    <property type="evidence" value="ECO:0007669"/>
    <property type="project" value="UniProtKB-SubCell"/>
</dbReference>
<keyword evidence="6" id="KW-0378">Hydrolase</keyword>
<evidence type="ECO:0000256" key="11">
    <source>
        <dbReference type="ARBA" id="ARBA00023163"/>
    </source>
</evidence>
<keyword evidence="10" id="KW-0010">Activator</keyword>
<accession>A0A833QRB1</accession>
<dbReference type="CDD" id="cd01838">
    <property type="entry name" value="Isoamyl_acetate_hydrolase_like"/>
    <property type="match status" value="1"/>
</dbReference>